<evidence type="ECO:0000313" key="3">
    <source>
        <dbReference type="EMBL" id="CAL1150983.1"/>
    </source>
</evidence>
<organism evidence="2">
    <name type="scientific">Cladocopium goreaui</name>
    <dbReference type="NCBI Taxonomy" id="2562237"/>
    <lineage>
        <taxon>Eukaryota</taxon>
        <taxon>Sar</taxon>
        <taxon>Alveolata</taxon>
        <taxon>Dinophyceae</taxon>
        <taxon>Suessiales</taxon>
        <taxon>Symbiodiniaceae</taxon>
        <taxon>Cladocopium</taxon>
    </lineage>
</organism>
<dbReference type="EMBL" id="CAMXCT020002358">
    <property type="protein sequence ID" value="CAL1150983.1"/>
    <property type="molecule type" value="Genomic_DNA"/>
</dbReference>
<reference evidence="3" key="2">
    <citation type="submission" date="2024-04" db="EMBL/GenBank/DDBJ databases">
        <authorList>
            <person name="Chen Y."/>
            <person name="Shah S."/>
            <person name="Dougan E. K."/>
            <person name="Thang M."/>
            <person name="Chan C."/>
        </authorList>
    </citation>
    <scope>NUCLEOTIDE SEQUENCE [LARGE SCALE GENOMIC DNA]</scope>
</reference>
<feature type="compositionally biased region" description="Basic and acidic residues" evidence="1">
    <location>
        <begin position="570"/>
        <end position="637"/>
    </location>
</feature>
<feature type="region of interest" description="Disordered" evidence="1">
    <location>
        <begin position="922"/>
        <end position="969"/>
    </location>
</feature>
<feature type="compositionally biased region" description="Basic and acidic residues" evidence="1">
    <location>
        <begin position="386"/>
        <end position="426"/>
    </location>
</feature>
<name>A0A9P1G2I4_9DINO</name>
<sequence>MAMPSLAYLSRDWECSEEIRDHVRRSKCILDWDDVTTQKVNIKNADRNFHVLKPLAIRLVDSNGEEHPVESEEEEEAGSENDPNQEDEEIEVSDDEDEGSESQDSKAESTDTVPAEDGDLNQFFRAHTNPFATDDELPEKSRKNPLDDENPSDGNGGTIQEEEDLKTIQEESTSDPNSMSDQIDALQKKIWQAKKELRARESLTTTTASKAMSIDKTIIIEDSLPYGTDNMDTQIHPLMDDLADQFDEDEPVLASPPKAPVVTRREQIGLKKGLEEEEEAEAQAEKGGPKGRGKGRGGKGRGRGRGSTKTAKPMTACGKDVVPGDEAEKGEMEGKGGDDDDEEMDAKPSSSHEDPRTANKRKLSKEDMPKDSSQRKKKAPAPPQKNDADEDKKIEGMEGEEGEKNPLDLEQKIVDRKGAEKNDKGAKSAPKKTAAKNEKLETEDEKFTKEPKKAKTDHGKKTASTGDQQVHPGNTSEDRTKKVEAQNLKGDWEAYWEEDWAEDSGTQWEKGSKACQDGQAAWDQEWEEDWEDWAQQEECHEGKKNQVEQGLAKDGQDQEGTKKKGKAVAKKTDETRLGTEDQKMKKTPSEETPARETKKTRTRKPKEEVAENEEPCKPKKGKEQSKIPKVPKVEEKKSKKATAKNPEEDEETEKKPDEHEGNGAKTKKAKHVKANHLETGGSAEAKPKGRGKKPEKAEEEKKKKKTADTEDPGKKVPEKTNKRRATEDGEEGHERARAGRTKRGTDEEGKPKTRPACFARRYCPKSINGKAKWTALRDIFEGRIKPYLTTYSAHEDMFWNFATEQWADINYALDDLNEMAFDVAEAYLAQLKCDSVCGAGAFNMKSAHVLAVLPEPWKGQGRFRKDEVPMTCVPTASMDIQYKLTVDPKHENCMDLCTDSGFGLLGHTHLALDFGWRNTMPASAPREKRSDRSGSFATFIMGNPKAQGTGCMSGPEKRGKVPSRQWSCSDMVNGHKELVKAKKEHDSDEELEAQIKATEVELEKAKSKDKDKSDKEPSLTSRKPRPVATPARKSREPDQESEPGSGNPAKLKRHRSKLPDPDKDRQIAELKKASSKLQKQLEKLASETSGPMSSHEEFQKTAPKTAAKAKAKPDKSHEKPVVPSAPSGDTSEAARSARLRRVCERKPSGKLLVPEDLHLKWKNNCGRDREDLLEALESCDWDKDAFVSHVQRTVLKTNKLTKKKSRRWYTEEGMARTLNWSKKDRYNKKIDKFHVVVEEGDSEISDLEETERHEASDKPVAFSIKKGKGANPPNPFEHSSGDESSDDEGREGNVKQTNGPKQEFDRFKNFATSLLNRSTKLSELVVELETAADAAGKGSVDALEKATEVLDREYQQCEAIKAQVSKLPTLKDASSIEQCTSITTTENTAKTLISNLEGGKAPSRHVVELAQAEDAAELATQGIEVEGQRLWLVHLGTKGDLPVTMDTVAPWVAMPVVMRGMPINPQKKSEFFHFDLWHIFHLGSQQHHSQAAKVNNAGEKDVLGLSLGTTRDMASGYSLMEDVQEQSLFFGRAVRPDR</sequence>
<feature type="region of interest" description="Disordered" evidence="1">
    <location>
        <begin position="64"/>
        <end position="117"/>
    </location>
</feature>
<feature type="compositionally biased region" description="Basic and acidic residues" evidence="1">
    <location>
        <begin position="1000"/>
        <end position="1017"/>
    </location>
</feature>
<accession>A0A9P1G2I4</accession>
<feature type="region of interest" description="Disordered" evidence="1">
    <location>
        <begin position="129"/>
        <end position="184"/>
    </location>
</feature>
<comment type="caution">
    <text evidence="2">The sequence shown here is derived from an EMBL/GenBank/DDBJ whole genome shotgun (WGS) entry which is preliminary data.</text>
</comment>
<feature type="compositionally biased region" description="Basic and acidic residues" evidence="1">
    <location>
        <begin position="652"/>
        <end position="662"/>
    </location>
</feature>
<reference evidence="2" key="1">
    <citation type="submission" date="2022-10" db="EMBL/GenBank/DDBJ databases">
        <authorList>
            <person name="Chen Y."/>
            <person name="Dougan E. K."/>
            <person name="Chan C."/>
            <person name="Rhodes N."/>
            <person name="Thang M."/>
        </authorList>
    </citation>
    <scope>NUCLEOTIDE SEQUENCE</scope>
</reference>
<dbReference type="Proteomes" id="UP001152797">
    <property type="component" value="Unassembled WGS sequence"/>
</dbReference>
<gene>
    <name evidence="2" type="ORF">C1SCF055_LOCUS23977</name>
</gene>
<feature type="compositionally biased region" description="Basic and acidic residues" evidence="1">
    <location>
        <begin position="537"/>
        <end position="546"/>
    </location>
</feature>
<feature type="compositionally biased region" description="Basic and acidic residues" evidence="1">
    <location>
        <begin position="692"/>
        <end position="751"/>
    </location>
</feature>
<feature type="region of interest" description="Disordered" evidence="1">
    <location>
        <begin position="1000"/>
        <end position="1147"/>
    </location>
</feature>
<feature type="compositionally biased region" description="Polar residues" evidence="1">
    <location>
        <begin position="462"/>
        <end position="475"/>
    </location>
</feature>
<keyword evidence="4" id="KW-1185">Reference proteome</keyword>
<feature type="compositionally biased region" description="Basic and acidic residues" evidence="1">
    <location>
        <begin position="1111"/>
        <end position="1120"/>
    </location>
</feature>
<feature type="compositionally biased region" description="Acidic residues" evidence="1">
    <location>
        <begin position="524"/>
        <end position="535"/>
    </location>
</feature>
<feature type="compositionally biased region" description="Basic and acidic residues" evidence="1">
    <location>
        <begin position="326"/>
        <end position="337"/>
    </location>
</feature>
<feature type="compositionally biased region" description="Acidic residues" evidence="1">
    <location>
        <begin position="71"/>
        <end position="101"/>
    </location>
</feature>
<evidence type="ECO:0000256" key="1">
    <source>
        <dbReference type="SAM" id="MobiDB-lite"/>
    </source>
</evidence>
<feature type="region of interest" description="Disordered" evidence="1">
    <location>
        <begin position="1241"/>
        <end position="1305"/>
    </location>
</feature>
<dbReference type="EMBL" id="CAMXCT010002358">
    <property type="protein sequence ID" value="CAI3997608.1"/>
    <property type="molecule type" value="Genomic_DNA"/>
</dbReference>
<feature type="non-terminal residue" evidence="2">
    <location>
        <position position="1"/>
    </location>
</feature>
<protein>
    <submittedName>
        <fullName evidence="2">Uncharacterized protein</fullName>
    </submittedName>
</protein>
<feature type="compositionally biased region" description="Basic and acidic residues" evidence="1">
    <location>
        <begin position="263"/>
        <end position="274"/>
    </location>
</feature>
<feature type="compositionally biased region" description="Polar residues" evidence="1">
    <location>
        <begin position="170"/>
        <end position="181"/>
    </location>
</feature>
<proteinExistence type="predicted"/>
<feature type="region of interest" description="Disordered" evidence="1">
    <location>
        <begin position="246"/>
        <end position="753"/>
    </location>
</feature>
<feature type="compositionally biased region" description="Basic and acidic residues" evidence="1">
    <location>
        <begin position="435"/>
        <end position="460"/>
    </location>
</feature>
<feature type="compositionally biased region" description="Basic and acidic residues" evidence="1">
    <location>
        <begin position="1057"/>
        <end position="1072"/>
    </location>
</feature>
<feature type="compositionally biased region" description="Basic residues" evidence="1">
    <location>
        <begin position="289"/>
        <end position="306"/>
    </location>
</feature>
<feature type="compositionally biased region" description="Basic and acidic residues" evidence="1">
    <location>
        <begin position="364"/>
        <end position="374"/>
    </location>
</feature>
<evidence type="ECO:0000313" key="4">
    <source>
        <dbReference type="Proteomes" id="UP001152797"/>
    </source>
</evidence>
<evidence type="ECO:0000313" key="2">
    <source>
        <dbReference type="EMBL" id="CAI3997608.1"/>
    </source>
</evidence>
<feature type="compositionally biased region" description="Basic residues" evidence="1">
    <location>
        <begin position="665"/>
        <end position="674"/>
    </location>
</feature>
<dbReference type="EMBL" id="CAMXCT030002358">
    <property type="protein sequence ID" value="CAL4784920.1"/>
    <property type="molecule type" value="Genomic_DNA"/>
</dbReference>